<feature type="compositionally biased region" description="Basic and acidic residues" evidence="7">
    <location>
        <begin position="59"/>
        <end position="68"/>
    </location>
</feature>
<dbReference type="PRINTS" id="PR00895">
    <property type="entry name" value="PENTAXIN"/>
</dbReference>
<dbReference type="InterPro" id="IPR010221">
    <property type="entry name" value="VCBS_dom"/>
</dbReference>
<dbReference type="InterPro" id="IPR015919">
    <property type="entry name" value="Cadherin-like_sf"/>
</dbReference>
<dbReference type="GO" id="GO:0016020">
    <property type="term" value="C:membrane"/>
    <property type="evidence" value="ECO:0007669"/>
    <property type="project" value="InterPro"/>
</dbReference>
<feature type="region of interest" description="Disordered" evidence="7">
    <location>
        <begin position="1"/>
        <end position="136"/>
    </location>
</feature>
<dbReference type="CDD" id="cd11304">
    <property type="entry name" value="Cadherin_repeat"/>
    <property type="match status" value="1"/>
</dbReference>
<dbReference type="InterPro" id="IPR013320">
    <property type="entry name" value="ConA-like_dom_sf"/>
</dbReference>
<dbReference type="EMBL" id="UOFW01000076">
    <property type="protein sequence ID" value="VAX04078.1"/>
    <property type="molecule type" value="Genomic_DNA"/>
</dbReference>
<evidence type="ECO:0000259" key="8">
    <source>
        <dbReference type="PROSITE" id="PS50268"/>
    </source>
</evidence>
<dbReference type="PRINTS" id="PR00313">
    <property type="entry name" value="CABNDNGRPT"/>
</dbReference>
<evidence type="ECO:0000256" key="7">
    <source>
        <dbReference type="SAM" id="MobiDB-lite"/>
    </source>
</evidence>
<feature type="domain" description="Cadherin" evidence="8">
    <location>
        <begin position="713"/>
        <end position="812"/>
    </location>
</feature>
<dbReference type="SUPFAM" id="SSF49313">
    <property type="entry name" value="Cadherin-like"/>
    <property type="match status" value="1"/>
</dbReference>
<keyword evidence="10" id="KW-0378">Hydrolase</keyword>
<dbReference type="InterPro" id="IPR001343">
    <property type="entry name" value="Hemolysn_Ca-bd"/>
</dbReference>
<keyword evidence="6" id="KW-0325">Glycoprotein</keyword>
<dbReference type="PANTHER" id="PTHR19277:SF125">
    <property type="entry name" value="B6"/>
    <property type="match status" value="1"/>
</dbReference>
<dbReference type="GO" id="GO:0005509">
    <property type="term" value="F:calcium ion binding"/>
    <property type="evidence" value="ECO:0007669"/>
    <property type="project" value="InterPro"/>
</dbReference>
<dbReference type="InterPro" id="IPR006558">
    <property type="entry name" value="LamG-like"/>
</dbReference>
<feature type="domain" description="Cadherin" evidence="8">
    <location>
        <begin position="1267"/>
        <end position="1364"/>
    </location>
</feature>
<dbReference type="GO" id="GO:0007156">
    <property type="term" value="P:homophilic cell adhesion via plasma membrane adhesion molecules"/>
    <property type="evidence" value="ECO:0007669"/>
    <property type="project" value="InterPro"/>
</dbReference>
<evidence type="ECO:0000313" key="10">
    <source>
        <dbReference type="EMBL" id="VAX04078.1"/>
    </source>
</evidence>
<dbReference type="PROSITE" id="PS50268">
    <property type="entry name" value="CADHERIN_2"/>
    <property type="match status" value="3"/>
</dbReference>
<evidence type="ECO:0000256" key="6">
    <source>
        <dbReference type="ARBA" id="ARBA00023180"/>
    </source>
</evidence>
<dbReference type="NCBIfam" id="TIGR01965">
    <property type="entry name" value="VCBS_repeat"/>
    <property type="match status" value="4"/>
</dbReference>
<feature type="compositionally biased region" description="Polar residues" evidence="7">
    <location>
        <begin position="158"/>
        <end position="173"/>
    </location>
</feature>
<evidence type="ECO:0000256" key="5">
    <source>
        <dbReference type="ARBA" id="ARBA00023157"/>
    </source>
</evidence>
<feature type="domain" description="Pentraxin (PTX)" evidence="9">
    <location>
        <begin position="396"/>
        <end position="608"/>
    </location>
</feature>
<dbReference type="InterPro" id="IPR051360">
    <property type="entry name" value="Neuronal_Pentraxin_Related"/>
</dbReference>
<dbReference type="InterPro" id="IPR011049">
    <property type="entry name" value="Serralysin-like_metalloprot_C"/>
</dbReference>
<dbReference type="InterPro" id="IPR001759">
    <property type="entry name" value="PTX_dom"/>
</dbReference>
<dbReference type="GO" id="GO:0004035">
    <property type="term" value="F:alkaline phosphatase activity"/>
    <property type="evidence" value="ECO:0007669"/>
    <property type="project" value="UniProtKB-EC"/>
</dbReference>
<name>A0A3B1AXT8_9ZZZZ</name>
<evidence type="ECO:0000259" key="9">
    <source>
        <dbReference type="PROSITE" id="PS51828"/>
    </source>
</evidence>
<accession>A0A3B1AXT8</accession>
<evidence type="ECO:0000256" key="1">
    <source>
        <dbReference type="ARBA" id="ARBA00001913"/>
    </source>
</evidence>
<keyword evidence="2" id="KW-0479">Metal-binding</keyword>
<evidence type="ECO:0000256" key="2">
    <source>
        <dbReference type="ARBA" id="ARBA00022723"/>
    </source>
</evidence>
<feature type="compositionally biased region" description="Polar residues" evidence="7">
    <location>
        <begin position="1"/>
        <end position="11"/>
    </location>
</feature>
<feature type="compositionally biased region" description="Basic and acidic residues" evidence="7">
    <location>
        <begin position="26"/>
        <end position="38"/>
    </location>
</feature>
<reference evidence="10" key="1">
    <citation type="submission" date="2018-06" db="EMBL/GenBank/DDBJ databases">
        <authorList>
            <person name="Zhirakovskaya E."/>
        </authorList>
    </citation>
    <scope>NUCLEOTIDE SEQUENCE</scope>
</reference>
<dbReference type="Gene3D" id="2.60.40.60">
    <property type="entry name" value="Cadherins"/>
    <property type="match status" value="1"/>
</dbReference>
<evidence type="ECO:0000256" key="4">
    <source>
        <dbReference type="ARBA" id="ARBA00022837"/>
    </source>
</evidence>
<feature type="domain" description="Pentraxin (PTX)" evidence="9">
    <location>
        <begin position="829"/>
        <end position="1039"/>
    </location>
</feature>
<dbReference type="EC" id="3.1.3.1" evidence="10"/>
<keyword evidence="4" id="KW-0106">Calcium</keyword>
<dbReference type="InterPro" id="IPR002126">
    <property type="entry name" value="Cadherin-like_dom"/>
</dbReference>
<dbReference type="SUPFAM" id="SSF49899">
    <property type="entry name" value="Concanavalin A-like lectins/glucanases"/>
    <property type="match status" value="2"/>
</dbReference>
<dbReference type="InterPro" id="IPR013783">
    <property type="entry name" value="Ig-like_fold"/>
</dbReference>
<dbReference type="Gene3D" id="2.150.10.10">
    <property type="entry name" value="Serralysin-like metalloprotease, C-terminal"/>
    <property type="match status" value="1"/>
</dbReference>
<dbReference type="InterPro" id="IPR018511">
    <property type="entry name" value="Hemolysin-typ_Ca-bd_CS"/>
</dbReference>
<feature type="compositionally biased region" description="Basic and acidic residues" evidence="7">
    <location>
        <begin position="115"/>
        <end position="127"/>
    </location>
</feature>
<sequence length="1609" mass="164458">MADKNQNSATENDSDIEVDPITQGADRVRTQAEDEGRLDSVGQDDTQDTQTRSNIHLGGRSDEGKSLNEGEGAAFPTASLDNIEGSGSPVQDSIDSAEAQLSDFLNEGEASDDDTSSRDNASRDNDSKSSGTSTSALEFEAVAQADPLNEIGIPENGEGSQTTQSLSSEENQVQPQILNDENAVTDEANVNPVAVDDVGTADENETLTLNVLSNDSGANNDSLFITDVSIEDGLGAAAHDGRNITFNPGSAYDYLAEGETASVEISYGISDGVGGTATATATVTVTGSNDGPVAAADSFAGTEDSVITGNVLGNDSDVDGDSLSVVAETITTAQGGMVDIAADGTFSYDPAADFNGTDSFSYTLSDGKVVDTGSVSLEVSAVNDGPVIESVEFESSSLGLSLNEEGRTGDVALVEDIQDFPTDAVTIQLNFASSDAPDPSETNGISLVSYAVPGSSNELLLFAQSGGGLGVYINGQLTSMDVDMTALFDGEPHDLAVSWDSTTGEISVYVDGNLADTATAQAGNPIQAGGTLTLGQEQDSVGGGFASNQEFSGTIAEVQIFNEVRSPADIANDISNAPEGGENSLVLAFDFEANDPLNNIAGGDAMTLDGGAVVISLDEGTTQEDSNGISGQVMASDGDGDNLSFTLSADPAEGSVTVESDGSFHFSPGADFQDLSVGETRDTSFDITVSDGQGGYETQTVTVTVTGQNDAPVAESLTMETQEDSPINGQLVASDIEGDNLSFSLSTAPNEGSVTVDEDGSFNFTPGDDFQDLGEGESREVTFSYEVSDGQGGTATETVSLTINGTNDAPVLGNITNVNGSLGTPETTPDMAMSFNEEGRTGDVALVEDIQDFPTDAVTIQLNFASSDAPDPSETNGISLVSYAVPGSHNELLLFAQSGGGLGVYINGQLTSMDVDMTALFDGEYHDLAVSWDSTSGEISVYVDGDLADTATAQAGNPIQAGGTLTLGQEQDSVGGSFASNQEFSGTIAEVQIFNEVREAALIKTDAETSGVAAGDSSLVHAYDFRNSDGSTVSDQGAGNDMSYSGAVVLEDAGLPEVITETPLVGVEDGGVITGKLTAKDAEGDALTFALVTDTDEGSVTVDQNGNFEFDPGADFQDLGVGETREVSFAYEVSDGQGGTDTATATVTVTGSNDGPVAGSVDLGATLEDTSVTFSAADLLANSSDVDGDSLSVTSVSVDAEFGTVTDNGDGTYSFTPSENYNGDDVALSFDVTDGTSTTSATASLDVTAVNDGPVAPIDNNINNANTVVEGAAAGTTVGITAISSDIDGDVVTYSLLDDAGGLFAIDGVTGVVTVADGAVVDHETAASHSIIIQASDGTDTSTQTFTIDVIDAMDAVGTTGDDYIVGGDGDDELAGGLGADLIEGGVGNDTLSYNADGTWPGYAALNVETGERVSLSGDNRSSDVFDGGDGYDTLLGTDGNDALFLDDSYSGFVDGAEARIQNIEEIDMGAGDDIVDMTSNTYNYDQGVIVKGGEGNDTLWTSTGDDTLIGGTGNDSMFGGEGSDIFVFEANEGNDTVDGGAGWTDVIQLNDVGADSQQGWTLTLDDGSMIASTDEDANEMLLSDDASGTISFDDGSTVEFDGIEKIVW</sequence>
<dbReference type="Pfam" id="PF00353">
    <property type="entry name" value="HemolysinCabind"/>
    <property type="match status" value="4"/>
</dbReference>
<proteinExistence type="predicted"/>
<dbReference type="SMART" id="SM00560">
    <property type="entry name" value="LamGL"/>
    <property type="match status" value="2"/>
</dbReference>
<keyword evidence="3" id="KW-0732">Signal</keyword>
<dbReference type="PROSITE" id="PS00330">
    <property type="entry name" value="HEMOLYSIN_CALCIUM"/>
    <property type="match status" value="3"/>
</dbReference>
<dbReference type="InterPro" id="IPR041690">
    <property type="entry name" value="Cadherin_5"/>
</dbReference>
<gene>
    <name evidence="10" type="ORF">MNBD_ALPHA03-605</name>
</gene>
<dbReference type="Pfam" id="PF17963">
    <property type="entry name" value="Big_9"/>
    <property type="match status" value="5"/>
</dbReference>
<dbReference type="Pfam" id="PF00354">
    <property type="entry name" value="Pentaxin"/>
    <property type="match status" value="2"/>
</dbReference>
<dbReference type="Gene3D" id="2.60.40.2810">
    <property type="match status" value="1"/>
</dbReference>
<dbReference type="PANTHER" id="PTHR19277">
    <property type="entry name" value="PENTRAXIN"/>
    <property type="match status" value="1"/>
</dbReference>
<dbReference type="SMART" id="SM00159">
    <property type="entry name" value="PTX"/>
    <property type="match status" value="2"/>
</dbReference>
<dbReference type="NCBIfam" id="NF012211">
    <property type="entry name" value="tand_rpt_95"/>
    <property type="match status" value="6"/>
</dbReference>
<dbReference type="PROSITE" id="PS51828">
    <property type="entry name" value="PTX_2"/>
    <property type="match status" value="2"/>
</dbReference>
<keyword evidence="5" id="KW-1015">Disulfide bond</keyword>
<protein>
    <submittedName>
        <fullName evidence="10">Alkaline phosphatase</fullName>
        <ecNumber evidence="10">3.1.3.1</ecNumber>
    </submittedName>
</protein>
<dbReference type="SMART" id="SM00112">
    <property type="entry name" value="CA"/>
    <property type="match status" value="2"/>
</dbReference>
<evidence type="ECO:0000256" key="3">
    <source>
        <dbReference type="ARBA" id="ARBA00022729"/>
    </source>
</evidence>
<dbReference type="SUPFAM" id="SSF51120">
    <property type="entry name" value="beta-Roll"/>
    <property type="match status" value="1"/>
</dbReference>
<feature type="domain" description="Cadherin" evidence="8">
    <location>
        <begin position="629"/>
        <end position="714"/>
    </location>
</feature>
<dbReference type="Gene3D" id="2.60.40.10">
    <property type="entry name" value="Immunoglobulins"/>
    <property type="match status" value="1"/>
</dbReference>
<dbReference type="Gene3D" id="2.60.120.200">
    <property type="match status" value="2"/>
</dbReference>
<comment type="cofactor">
    <cofactor evidence="1">
        <name>Ca(2+)</name>
        <dbReference type="ChEBI" id="CHEBI:29108"/>
    </cofactor>
</comment>
<dbReference type="Pfam" id="PF17892">
    <property type="entry name" value="Cadherin_5"/>
    <property type="match status" value="1"/>
</dbReference>
<feature type="region of interest" description="Disordered" evidence="7">
    <location>
        <begin position="150"/>
        <end position="173"/>
    </location>
</feature>
<organism evidence="10">
    <name type="scientific">hydrothermal vent metagenome</name>
    <dbReference type="NCBI Taxonomy" id="652676"/>
    <lineage>
        <taxon>unclassified sequences</taxon>
        <taxon>metagenomes</taxon>
        <taxon>ecological metagenomes</taxon>
    </lineage>
</organism>